<dbReference type="Gene3D" id="3.30.450.20">
    <property type="entry name" value="PAS domain"/>
    <property type="match status" value="1"/>
</dbReference>
<dbReference type="Pfam" id="PF07228">
    <property type="entry name" value="SpoIIE"/>
    <property type="match status" value="1"/>
</dbReference>
<dbReference type="CDD" id="cd00130">
    <property type="entry name" value="PAS"/>
    <property type="match status" value="1"/>
</dbReference>
<keyword evidence="1" id="KW-0378">Hydrolase</keyword>
<dbReference type="EMBL" id="JAHBOH010000001">
    <property type="protein sequence ID" value="MBT0993771.1"/>
    <property type="molecule type" value="Genomic_DNA"/>
</dbReference>
<protein>
    <submittedName>
        <fullName evidence="4">SpoIIE family protein phosphatase</fullName>
    </submittedName>
</protein>
<dbReference type="PROSITE" id="PS50113">
    <property type="entry name" value="PAC"/>
    <property type="match status" value="1"/>
</dbReference>
<dbReference type="PANTHER" id="PTHR43156">
    <property type="entry name" value="STAGE II SPORULATION PROTEIN E-RELATED"/>
    <property type="match status" value="1"/>
</dbReference>
<reference evidence="4 5" key="1">
    <citation type="submission" date="2021-05" db="EMBL/GenBank/DDBJ databases">
        <title>Description of Cellulomonas sp. DKR-3 sp. nov.</title>
        <authorList>
            <person name="Dahal R.H."/>
            <person name="Chaudhary D.K."/>
        </authorList>
    </citation>
    <scope>NUCLEOTIDE SEQUENCE [LARGE SCALE GENOMIC DNA]</scope>
    <source>
        <strain evidence="4 5">DKR-3</strain>
    </source>
</reference>
<evidence type="ECO:0000259" key="2">
    <source>
        <dbReference type="PROSITE" id="PS50112"/>
    </source>
</evidence>
<dbReference type="Gene3D" id="3.60.40.10">
    <property type="entry name" value="PPM-type phosphatase domain"/>
    <property type="match status" value="1"/>
</dbReference>
<gene>
    <name evidence="4" type="ORF">KIN34_05665</name>
</gene>
<keyword evidence="5" id="KW-1185">Reference proteome</keyword>
<dbReference type="InterPro" id="IPR000014">
    <property type="entry name" value="PAS"/>
</dbReference>
<dbReference type="NCBIfam" id="TIGR00229">
    <property type="entry name" value="sensory_box"/>
    <property type="match status" value="1"/>
</dbReference>
<evidence type="ECO:0000256" key="1">
    <source>
        <dbReference type="ARBA" id="ARBA00022801"/>
    </source>
</evidence>
<comment type="caution">
    <text evidence="4">The sequence shown here is derived from an EMBL/GenBank/DDBJ whole genome shotgun (WGS) entry which is preliminary data.</text>
</comment>
<dbReference type="PANTHER" id="PTHR43156:SF2">
    <property type="entry name" value="STAGE II SPORULATION PROTEIN E"/>
    <property type="match status" value="1"/>
</dbReference>
<evidence type="ECO:0000313" key="5">
    <source>
        <dbReference type="Proteomes" id="UP000722125"/>
    </source>
</evidence>
<proteinExistence type="predicted"/>
<dbReference type="Proteomes" id="UP000722125">
    <property type="component" value="Unassembled WGS sequence"/>
</dbReference>
<dbReference type="SUPFAM" id="SSF55785">
    <property type="entry name" value="PYP-like sensor domain (PAS domain)"/>
    <property type="match status" value="1"/>
</dbReference>
<sequence>MGAPPVAGDDEAFHEALRRDDPELLYDRAPCAYLSTTPDGTIVRVNETFLAWTGHRREDLVGRRRFVDLLPVGDRIYHETHYAPTLRMQGTAREIALEVVCADGRRLPVLVNSVLDRDEDGTPVAIRTAAFDATERRRYEREMLATMRRAEESEARALQLAQTLQQTLIPPAPPHIPGLDVAAAYRPAGDGRHVGGDFYDVFQVATDDWVVVLGDVQGKGAEAAVVTALARHTVRAAAVDHASPSDTLRVFDQVLRRAETERFCTVVLVRLRRRDGVWRATVACGGHPRPLLRRPGRRPEPVGEHGSLIGLLSEVRFTDTEVTLGPGDALVLFTDGVTEARQRRGTLYGSGRLEDVVDEHRGSAADVTEAILAAVMTYQRDDARDDIAVVTVAVDGSPAA</sequence>
<feature type="domain" description="PAS" evidence="2">
    <location>
        <begin position="18"/>
        <end position="70"/>
    </location>
</feature>
<evidence type="ECO:0000259" key="3">
    <source>
        <dbReference type="PROSITE" id="PS50113"/>
    </source>
</evidence>
<feature type="domain" description="PAC" evidence="3">
    <location>
        <begin position="93"/>
        <end position="145"/>
    </location>
</feature>
<dbReference type="Pfam" id="PF13426">
    <property type="entry name" value="PAS_9"/>
    <property type="match status" value="1"/>
</dbReference>
<dbReference type="InterPro" id="IPR035965">
    <property type="entry name" value="PAS-like_dom_sf"/>
</dbReference>
<dbReference type="InterPro" id="IPR000700">
    <property type="entry name" value="PAS-assoc_C"/>
</dbReference>
<name>A0ABS5TXE2_9CELL</name>
<accession>A0ABS5TXE2</accession>
<dbReference type="SMART" id="SM00091">
    <property type="entry name" value="PAS"/>
    <property type="match status" value="1"/>
</dbReference>
<dbReference type="SUPFAM" id="SSF81606">
    <property type="entry name" value="PP2C-like"/>
    <property type="match status" value="1"/>
</dbReference>
<dbReference type="InterPro" id="IPR001932">
    <property type="entry name" value="PPM-type_phosphatase-like_dom"/>
</dbReference>
<organism evidence="4 5">
    <name type="scientific">Cellulomonas fulva</name>
    <dbReference type="NCBI Taxonomy" id="2835530"/>
    <lineage>
        <taxon>Bacteria</taxon>
        <taxon>Bacillati</taxon>
        <taxon>Actinomycetota</taxon>
        <taxon>Actinomycetes</taxon>
        <taxon>Micrococcales</taxon>
        <taxon>Cellulomonadaceae</taxon>
        <taxon>Cellulomonas</taxon>
    </lineage>
</organism>
<dbReference type="InterPro" id="IPR052016">
    <property type="entry name" value="Bact_Sigma-Reg"/>
</dbReference>
<dbReference type="PROSITE" id="PS50112">
    <property type="entry name" value="PAS"/>
    <property type="match status" value="1"/>
</dbReference>
<dbReference type="RefSeq" id="WP_214347900.1">
    <property type="nucleotide sequence ID" value="NZ_JAHBOH010000001.1"/>
</dbReference>
<dbReference type="SMART" id="SM00331">
    <property type="entry name" value="PP2C_SIG"/>
    <property type="match status" value="1"/>
</dbReference>
<dbReference type="InterPro" id="IPR036457">
    <property type="entry name" value="PPM-type-like_dom_sf"/>
</dbReference>
<evidence type="ECO:0000313" key="4">
    <source>
        <dbReference type="EMBL" id="MBT0993771.1"/>
    </source>
</evidence>